<evidence type="ECO:0000313" key="2">
    <source>
        <dbReference type="Proteomes" id="UP000812287"/>
    </source>
</evidence>
<proteinExistence type="predicted"/>
<evidence type="ECO:0000313" key="1">
    <source>
        <dbReference type="EMBL" id="KAG7441960.1"/>
    </source>
</evidence>
<keyword evidence="2" id="KW-1185">Reference proteome</keyword>
<dbReference type="Proteomes" id="UP000812287">
    <property type="component" value="Unassembled WGS sequence"/>
</dbReference>
<sequence length="109" mass="12243">MSTYKLPPPRKWKHTRYLDPDTDLLFPILVDSETARGAVESLPSAVPRREVVEKTRIKGGKTTTRAPGTYQFLRKCCLPPLHITPAAMITCPTLLRASPRTSRRTEVGQ</sequence>
<comment type="caution">
    <text evidence="1">The sequence shown here is derived from an EMBL/GenBank/DDBJ whole genome shotgun (WGS) entry which is preliminary data.</text>
</comment>
<gene>
    <name evidence="1" type="ORF">BT62DRAFT_936597</name>
</gene>
<dbReference type="RefSeq" id="XP_043035460.1">
    <property type="nucleotide sequence ID" value="XM_043187159.1"/>
</dbReference>
<dbReference type="GeneID" id="66109456"/>
<dbReference type="EMBL" id="MU250555">
    <property type="protein sequence ID" value="KAG7441960.1"/>
    <property type="molecule type" value="Genomic_DNA"/>
</dbReference>
<name>A0A9P7VKD8_9AGAR</name>
<organism evidence="1 2">
    <name type="scientific">Guyanagaster necrorhizus</name>
    <dbReference type="NCBI Taxonomy" id="856835"/>
    <lineage>
        <taxon>Eukaryota</taxon>
        <taxon>Fungi</taxon>
        <taxon>Dikarya</taxon>
        <taxon>Basidiomycota</taxon>
        <taxon>Agaricomycotina</taxon>
        <taxon>Agaricomycetes</taxon>
        <taxon>Agaricomycetidae</taxon>
        <taxon>Agaricales</taxon>
        <taxon>Marasmiineae</taxon>
        <taxon>Physalacriaceae</taxon>
        <taxon>Guyanagaster</taxon>
    </lineage>
</organism>
<accession>A0A9P7VKD8</accession>
<reference evidence="1" key="1">
    <citation type="submission" date="2020-11" db="EMBL/GenBank/DDBJ databases">
        <title>Adaptations for nitrogen fixation in a non-lichenized fungal sporocarp promotes dispersal by wood-feeding termites.</title>
        <authorList>
            <consortium name="DOE Joint Genome Institute"/>
            <person name="Koch R.A."/>
            <person name="Yoon G."/>
            <person name="Arayal U."/>
            <person name="Lail K."/>
            <person name="Amirebrahimi M."/>
            <person name="Labutti K."/>
            <person name="Lipzen A."/>
            <person name="Riley R."/>
            <person name="Barry K."/>
            <person name="Henrissat B."/>
            <person name="Grigoriev I.V."/>
            <person name="Herr J.R."/>
            <person name="Aime M.C."/>
        </authorList>
    </citation>
    <scope>NUCLEOTIDE SEQUENCE</scope>
    <source>
        <strain evidence="1">MCA 3950</strain>
    </source>
</reference>
<dbReference type="AlphaFoldDB" id="A0A9P7VKD8"/>
<protein>
    <submittedName>
        <fullName evidence="1">Uncharacterized protein</fullName>
    </submittedName>
</protein>